<evidence type="ECO:0000256" key="2">
    <source>
        <dbReference type="ARBA" id="ARBA00023002"/>
    </source>
</evidence>
<dbReference type="PANTHER" id="PTHR43639:SF1">
    <property type="entry name" value="SHORT-CHAIN DEHYDROGENASE_REDUCTASE FAMILY PROTEIN"/>
    <property type="match status" value="1"/>
</dbReference>
<evidence type="ECO:0000313" key="3">
    <source>
        <dbReference type="EMBL" id="SVD51673.1"/>
    </source>
</evidence>
<dbReference type="PANTHER" id="PTHR43639">
    <property type="entry name" value="OXIDOREDUCTASE, SHORT-CHAIN DEHYDROGENASE/REDUCTASE FAMILY (AFU_ORTHOLOGUE AFUA_5G02870)"/>
    <property type="match status" value="1"/>
</dbReference>
<gene>
    <name evidence="3" type="ORF">METZ01_LOCUS404527</name>
</gene>
<dbReference type="PRINTS" id="PR00080">
    <property type="entry name" value="SDRFAMILY"/>
</dbReference>
<dbReference type="CDD" id="cd05233">
    <property type="entry name" value="SDR_c"/>
    <property type="match status" value="1"/>
</dbReference>
<keyword evidence="2" id="KW-0560">Oxidoreductase</keyword>
<proteinExistence type="inferred from homology"/>
<organism evidence="3">
    <name type="scientific">marine metagenome</name>
    <dbReference type="NCBI Taxonomy" id="408172"/>
    <lineage>
        <taxon>unclassified sequences</taxon>
        <taxon>metagenomes</taxon>
        <taxon>ecological metagenomes</taxon>
    </lineage>
</organism>
<dbReference type="Pfam" id="PF00106">
    <property type="entry name" value="adh_short"/>
    <property type="match status" value="1"/>
</dbReference>
<evidence type="ECO:0008006" key="4">
    <source>
        <dbReference type="Google" id="ProtNLM"/>
    </source>
</evidence>
<reference evidence="3" key="1">
    <citation type="submission" date="2018-05" db="EMBL/GenBank/DDBJ databases">
        <authorList>
            <person name="Lanie J.A."/>
            <person name="Ng W.-L."/>
            <person name="Kazmierczak K.M."/>
            <person name="Andrzejewski T.M."/>
            <person name="Davidsen T.M."/>
            <person name="Wayne K.J."/>
            <person name="Tettelin H."/>
            <person name="Glass J.I."/>
            <person name="Rusch D."/>
            <person name="Podicherti R."/>
            <person name="Tsui H.-C.T."/>
            <person name="Winkler M.E."/>
        </authorList>
    </citation>
    <scope>NUCLEOTIDE SEQUENCE</scope>
</reference>
<comment type="similarity">
    <text evidence="1">Belongs to the short-chain dehydrogenases/reductases (SDR) family.</text>
</comment>
<dbReference type="EMBL" id="UINC01155678">
    <property type="protein sequence ID" value="SVD51673.1"/>
    <property type="molecule type" value="Genomic_DNA"/>
</dbReference>
<dbReference type="SUPFAM" id="SSF51735">
    <property type="entry name" value="NAD(P)-binding Rossmann-fold domains"/>
    <property type="match status" value="1"/>
</dbReference>
<sequence length="193" mass="20492">MERSHPLEGHTALITSSSRNLGAEVARRLAEKGASVIVTYFSSMELAEELVDGLAGTPGKHVAVFGDTSTAAGTREMVKQACRAASGTIDILVNNSGPFSMTPYAELPGEEWERIWDGNVTAAFISAQILTPVMRSNAWGRIVNVSAGSAYLRNHSIYTLAKEAIITLTESLAVELAPEITVNCVAPGQISES</sequence>
<accession>A0A382VYU7</accession>
<protein>
    <recommendedName>
        <fullName evidence="4">Short-chain dehydrogenase/reductase SDR</fullName>
    </recommendedName>
</protein>
<dbReference type="GO" id="GO:0016491">
    <property type="term" value="F:oxidoreductase activity"/>
    <property type="evidence" value="ECO:0007669"/>
    <property type="project" value="UniProtKB-KW"/>
</dbReference>
<dbReference type="PRINTS" id="PR00081">
    <property type="entry name" value="GDHRDH"/>
</dbReference>
<name>A0A382VYU7_9ZZZZ</name>
<dbReference type="Gene3D" id="3.40.50.720">
    <property type="entry name" value="NAD(P)-binding Rossmann-like Domain"/>
    <property type="match status" value="1"/>
</dbReference>
<dbReference type="InterPro" id="IPR002347">
    <property type="entry name" value="SDR_fam"/>
</dbReference>
<feature type="non-terminal residue" evidence="3">
    <location>
        <position position="193"/>
    </location>
</feature>
<dbReference type="AlphaFoldDB" id="A0A382VYU7"/>
<dbReference type="InterPro" id="IPR036291">
    <property type="entry name" value="NAD(P)-bd_dom_sf"/>
</dbReference>
<evidence type="ECO:0000256" key="1">
    <source>
        <dbReference type="ARBA" id="ARBA00006484"/>
    </source>
</evidence>